<dbReference type="AlphaFoldDB" id="A0A934K605"/>
<evidence type="ECO:0000313" key="2">
    <source>
        <dbReference type="EMBL" id="MBJ7596370.1"/>
    </source>
</evidence>
<evidence type="ECO:0000256" key="1">
    <source>
        <dbReference type="SAM" id="Phobius"/>
    </source>
</evidence>
<dbReference type="EMBL" id="JAEKNS010000158">
    <property type="protein sequence ID" value="MBJ7596370.1"/>
    <property type="molecule type" value="Genomic_DNA"/>
</dbReference>
<protein>
    <submittedName>
        <fullName evidence="2">Uncharacterized protein</fullName>
    </submittedName>
</protein>
<organism evidence="2 3">
    <name type="scientific">Candidatus Aeolococcus gillhamiae</name>
    <dbReference type="NCBI Taxonomy" id="3127015"/>
    <lineage>
        <taxon>Bacteria</taxon>
        <taxon>Bacillati</taxon>
        <taxon>Candidatus Dormiibacterota</taxon>
        <taxon>Candidatus Dormibacteria</taxon>
        <taxon>Candidatus Aeolococcales</taxon>
        <taxon>Candidatus Aeolococcaceae</taxon>
        <taxon>Candidatus Aeolococcus</taxon>
    </lineage>
</organism>
<gene>
    <name evidence="2" type="ORF">JF886_16195</name>
</gene>
<proteinExistence type="predicted"/>
<keyword evidence="1" id="KW-1133">Transmembrane helix</keyword>
<comment type="caution">
    <text evidence="2">The sequence shown here is derived from an EMBL/GenBank/DDBJ whole genome shotgun (WGS) entry which is preliminary data.</text>
</comment>
<sequence>MGHRLLRSLLTWLPFAVVITFAAGVAYGLDQQNLRSAANDPQIQLAEDAGARLDAGAPASSVVPTSSVPVDIARSLAPFVIVYDAGDKPLASSGRLDGTVPVPPQGVSASARVAEDRVTWQPRNGVRIAAVVVAFHGGTVLAGRSLRVVEQRADDALAVTATLWLGALVLTWLVIVGSRLVVERRASRRPPSAVP</sequence>
<reference evidence="2 3" key="1">
    <citation type="submission" date="2020-10" db="EMBL/GenBank/DDBJ databases">
        <title>Ca. Dormibacterota MAGs.</title>
        <authorList>
            <person name="Montgomery K."/>
        </authorList>
    </citation>
    <scope>NUCLEOTIDE SEQUENCE [LARGE SCALE GENOMIC DNA]</scope>
    <source>
        <strain evidence="2">SC8812_S17_18</strain>
    </source>
</reference>
<feature type="transmembrane region" description="Helical" evidence="1">
    <location>
        <begin position="163"/>
        <end position="182"/>
    </location>
</feature>
<dbReference type="Proteomes" id="UP000606991">
    <property type="component" value="Unassembled WGS sequence"/>
</dbReference>
<keyword evidence="1" id="KW-0812">Transmembrane</keyword>
<keyword evidence="1" id="KW-0472">Membrane</keyword>
<accession>A0A934K605</accession>
<dbReference type="RefSeq" id="WP_337314356.1">
    <property type="nucleotide sequence ID" value="NZ_JAEKNS010000158.1"/>
</dbReference>
<feature type="transmembrane region" description="Helical" evidence="1">
    <location>
        <begin position="125"/>
        <end position="143"/>
    </location>
</feature>
<evidence type="ECO:0000313" key="3">
    <source>
        <dbReference type="Proteomes" id="UP000606991"/>
    </source>
</evidence>
<feature type="transmembrane region" description="Helical" evidence="1">
    <location>
        <begin position="12"/>
        <end position="29"/>
    </location>
</feature>
<name>A0A934K605_9BACT</name>